<dbReference type="PANTHER" id="PTHR12526:SF634">
    <property type="entry name" value="BLL3361 PROTEIN"/>
    <property type="match status" value="1"/>
</dbReference>
<dbReference type="AlphaFoldDB" id="A0A399ER33"/>
<dbReference type="Pfam" id="PF00534">
    <property type="entry name" value="Glycos_transf_1"/>
    <property type="match status" value="1"/>
</dbReference>
<accession>A0A399ER33</accession>
<name>A0A399ER33_9DEIN</name>
<feature type="domain" description="Glycosyltransferase subfamily 4-like N-terminal" evidence="2">
    <location>
        <begin position="15"/>
        <end position="167"/>
    </location>
</feature>
<protein>
    <submittedName>
        <fullName evidence="3">Putative glycosyltransferase EpsD</fullName>
        <ecNumber evidence="3">2.4.-.-</ecNumber>
    </submittedName>
</protein>
<organism evidence="3 4">
    <name type="scientific">Calidithermus roseus</name>
    <dbReference type="NCBI Taxonomy" id="1644118"/>
    <lineage>
        <taxon>Bacteria</taxon>
        <taxon>Thermotogati</taxon>
        <taxon>Deinococcota</taxon>
        <taxon>Deinococci</taxon>
        <taxon>Thermales</taxon>
        <taxon>Thermaceae</taxon>
        <taxon>Calidithermus</taxon>
    </lineage>
</organism>
<dbReference type="EC" id="2.4.-.-" evidence="3"/>
<keyword evidence="3" id="KW-0808">Transferase</keyword>
<dbReference type="Proteomes" id="UP000265341">
    <property type="component" value="Unassembled WGS sequence"/>
</dbReference>
<keyword evidence="4" id="KW-1185">Reference proteome</keyword>
<dbReference type="CDD" id="cd03801">
    <property type="entry name" value="GT4_PimA-like"/>
    <property type="match status" value="1"/>
</dbReference>
<dbReference type="PANTHER" id="PTHR12526">
    <property type="entry name" value="GLYCOSYLTRANSFERASE"/>
    <property type="match status" value="1"/>
</dbReference>
<evidence type="ECO:0000313" key="3">
    <source>
        <dbReference type="EMBL" id="RIH84631.1"/>
    </source>
</evidence>
<reference evidence="3 4" key="1">
    <citation type="submission" date="2018-08" db="EMBL/GenBank/DDBJ databases">
        <title>Meiothermus roseus NBRC 110900 genome sequencing project.</title>
        <authorList>
            <person name="Da Costa M.S."/>
            <person name="Albuquerque L."/>
            <person name="Raposo P."/>
            <person name="Froufe H.J.C."/>
            <person name="Barroso C.S."/>
            <person name="Egas C."/>
        </authorList>
    </citation>
    <scope>NUCLEOTIDE SEQUENCE [LARGE SCALE GENOMIC DNA]</scope>
    <source>
        <strain evidence="3 4">NBRC 110900</strain>
    </source>
</reference>
<dbReference type="OrthoDB" id="9811902at2"/>
<keyword evidence="3" id="KW-0328">Glycosyltransferase</keyword>
<dbReference type="GO" id="GO:0016757">
    <property type="term" value="F:glycosyltransferase activity"/>
    <property type="evidence" value="ECO:0007669"/>
    <property type="project" value="UniProtKB-KW"/>
</dbReference>
<evidence type="ECO:0000259" key="1">
    <source>
        <dbReference type="Pfam" id="PF00534"/>
    </source>
</evidence>
<dbReference type="InterPro" id="IPR001296">
    <property type="entry name" value="Glyco_trans_1"/>
</dbReference>
<dbReference type="EMBL" id="QWLA01000054">
    <property type="protein sequence ID" value="RIH84631.1"/>
    <property type="molecule type" value="Genomic_DNA"/>
</dbReference>
<dbReference type="RefSeq" id="WP_119278895.1">
    <property type="nucleotide sequence ID" value="NZ_QWLA01000054.1"/>
</dbReference>
<comment type="caution">
    <text evidence="3">The sequence shown here is derived from an EMBL/GenBank/DDBJ whole genome shotgun (WGS) entry which is preliminary data.</text>
</comment>
<evidence type="ECO:0000313" key="4">
    <source>
        <dbReference type="Proteomes" id="UP000265341"/>
    </source>
</evidence>
<proteinExistence type="predicted"/>
<dbReference type="SUPFAM" id="SSF53756">
    <property type="entry name" value="UDP-Glycosyltransferase/glycogen phosphorylase"/>
    <property type="match status" value="1"/>
</dbReference>
<evidence type="ECO:0000259" key="2">
    <source>
        <dbReference type="Pfam" id="PF13439"/>
    </source>
</evidence>
<gene>
    <name evidence="3" type="primary">epsD</name>
    <name evidence="3" type="ORF">Mrose_02568</name>
</gene>
<dbReference type="Gene3D" id="3.40.50.2000">
    <property type="entry name" value="Glycogen Phosphorylase B"/>
    <property type="match status" value="2"/>
</dbReference>
<dbReference type="Pfam" id="PF13439">
    <property type="entry name" value="Glyco_transf_4"/>
    <property type="match status" value="1"/>
</dbReference>
<sequence length="360" mass="40557">MAEIAFLTDAPRVAGSETWLLAYLPRLQRHGLEVKLYLSARRELDEYAKRMSEAGVPVSRYKNLSDSIPELGRAQLRVTQAWQSQTYNSLYAHLPGPNASVIHDQLEYHYPYGLRYLYRLGYRMTKARALRKTDILITVSEWSRQFLQKHLGFPKVVSVRNGVDVERFKPLPEQRHELRAGYGFSRFTVLVPGRMAPEKNPLTSLRVARLSPDLDFVFVGDDNSGTGRLAKQLAKRWGLRNVRFLGKRWDMPELYQAADAVLQPTLAENQSLVTLEAMASGLPVVTTPIPSQAELINHEHEGLLIPARPEALAKALRELAHDPGLAARLGAAARARILNNHTLEHSANTLAKVLARLIQH</sequence>
<feature type="domain" description="Glycosyl transferase family 1" evidence="1">
    <location>
        <begin position="186"/>
        <end position="335"/>
    </location>
</feature>
<dbReference type="InterPro" id="IPR028098">
    <property type="entry name" value="Glyco_trans_4-like_N"/>
</dbReference>